<gene>
    <name evidence="4" type="ORF">BKA67DRAFT_533622</name>
</gene>
<dbReference type="OrthoDB" id="3340390at2759"/>
<comment type="similarity">
    <text evidence="1">Belongs to the flavin-dependent halogenase family.</text>
</comment>
<dbReference type="GeneID" id="70128620"/>
<dbReference type="GO" id="GO:0004497">
    <property type="term" value="F:monooxygenase activity"/>
    <property type="evidence" value="ECO:0007669"/>
    <property type="project" value="UniProtKB-KW"/>
</dbReference>
<accession>A0A9P8UU89</accession>
<dbReference type="SUPFAM" id="SSF51905">
    <property type="entry name" value="FAD/NAD(P)-binding domain"/>
    <property type="match status" value="1"/>
</dbReference>
<evidence type="ECO:0000256" key="3">
    <source>
        <dbReference type="ARBA" id="ARBA00023033"/>
    </source>
</evidence>
<evidence type="ECO:0000313" key="4">
    <source>
        <dbReference type="EMBL" id="KAH6658469.1"/>
    </source>
</evidence>
<dbReference type="PANTHER" id="PTHR43747">
    <property type="entry name" value="FAD-BINDING PROTEIN"/>
    <property type="match status" value="1"/>
</dbReference>
<dbReference type="InterPro" id="IPR006905">
    <property type="entry name" value="Flavin_halogenase"/>
</dbReference>
<proteinExistence type="inferred from homology"/>
<dbReference type="Pfam" id="PF04820">
    <property type="entry name" value="Trp_halogenase"/>
    <property type="match status" value="2"/>
</dbReference>
<keyword evidence="5" id="KW-1185">Reference proteome</keyword>
<dbReference type="RefSeq" id="XP_045962703.1">
    <property type="nucleotide sequence ID" value="XM_046099728.1"/>
</dbReference>
<keyword evidence="3" id="KW-0503">Monooxygenase</keyword>
<dbReference type="AlphaFoldDB" id="A0A9P8UU89"/>
<dbReference type="InterPro" id="IPR050816">
    <property type="entry name" value="Flavin-dep_Halogenase_NPB"/>
</dbReference>
<evidence type="ECO:0000256" key="1">
    <source>
        <dbReference type="ARBA" id="ARBA00005706"/>
    </source>
</evidence>
<protein>
    <submittedName>
        <fullName evidence="4">Uncharacterized protein</fullName>
    </submittedName>
</protein>
<dbReference type="Gene3D" id="3.50.50.60">
    <property type="entry name" value="FAD/NAD(P)-binding domain"/>
    <property type="match status" value="1"/>
</dbReference>
<reference evidence="4" key="1">
    <citation type="journal article" date="2021" name="Nat. Commun.">
        <title>Genetic determinants of endophytism in the Arabidopsis root mycobiome.</title>
        <authorList>
            <person name="Mesny F."/>
            <person name="Miyauchi S."/>
            <person name="Thiergart T."/>
            <person name="Pickel B."/>
            <person name="Atanasova L."/>
            <person name="Karlsson M."/>
            <person name="Huettel B."/>
            <person name="Barry K.W."/>
            <person name="Haridas S."/>
            <person name="Chen C."/>
            <person name="Bauer D."/>
            <person name="Andreopoulos W."/>
            <person name="Pangilinan J."/>
            <person name="LaButti K."/>
            <person name="Riley R."/>
            <person name="Lipzen A."/>
            <person name="Clum A."/>
            <person name="Drula E."/>
            <person name="Henrissat B."/>
            <person name="Kohler A."/>
            <person name="Grigoriev I.V."/>
            <person name="Martin F.M."/>
            <person name="Hacquard S."/>
        </authorList>
    </citation>
    <scope>NUCLEOTIDE SEQUENCE</scope>
    <source>
        <strain evidence="4">MPI-SDFR-AT-0073</strain>
    </source>
</reference>
<dbReference type="InterPro" id="IPR036188">
    <property type="entry name" value="FAD/NAD-bd_sf"/>
</dbReference>
<dbReference type="Proteomes" id="UP000758603">
    <property type="component" value="Unassembled WGS sequence"/>
</dbReference>
<organism evidence="4 5">
    <name type="scientific">Truncatella angustata</name>
    <dbReference type="NCBI Taxonomy" id="152316"/>
    <lineage>
        <taxon>Eukaryota</taxon>
        <taxon>Fungi</taxon>
        <taxon>Dikarya</taxon>
        <taxon>Ascomycota</taxon>
        <taxon>Pezizomycotina</taxon>
        <taxon>Sordariomycetes</taxon>
        <taxon>Xylariomycetidae</taxon>
        <taxon>Amphisphaeriales</taxon>
        <taxon>Sporocadaceae</taxon>
        <taxon>Truncatella</taxon>
    </lineage>
</organism>
<comment type="caution">
    <text evidence="4">The sequence shown here is derived from an EMBL/GenBank/DDBJ whole genome shotgun (WGS) entry which is preliminary data.</text>
</comment>
<dbReference type="PANTHER" id="PTHR43747:SF5">
    <property type="entry name" value="FAD-BINDING DOMAIN-CONTAINING PROTEIN"/>
    <property type="match status" value="1"/>
</dbReference>
<evidence type="ECO:0000313" key="5">
    <source>
        <dbReference type="Proteomes" id="UP000758603"/>
    </source>
</evidence>
<sequence>MSAAATTPVPEKCRVLVIGGGPGGSYAATVLARENIDTVVLEAEHHPRYHIGESTLVSFRHYLKFIDLHEEFDKHGFTTKVGAAFKMVPNGREGFTDFRAGGPDNIAWNLIRSEADEKMFRHAEKSGANTYEGVKVQSINFEDTKDANGINGDAQLNVGRPVSAQWKRDDGTTGKIAFDYVVDASGRAGLLSTKYLKNRSYSKALKNVANWAYFTGGKRYQEGTDRGNSPLFEALHGKITDESGWVWYIPLHNGTHSVGVVRNQNVAAEKKKEADSVQHYFTESLKLSPMISKLLGTDSEQVTSIHSASDFSYHAKSYAIPHARIVGDAGCFIDPFFSSGLHLALTAALSAATTIAASIRGDVDEAVGTKWHTDKIREAYARFLLVVLGTYQQMRNQEAPVLSEVGEDNFDRAFKFFQPVIQGTSDSTDKFTQADLTKTVSFLTAALTPVMRPDGPDASQKPLLGKNELVGAEDEEALKALVMHHQSDTAHGLDKFTTDVIDGRIPRLERGNLTLTLVENKA</sequence>
<name>A0A9P8UU89_9PEZI</name>
<evidence type="ECO:0000256" key="2">
    <source>
        <dbReference type="ARBA" id="ARBA00023002"/>
    </source>
</evidence>
<dbReference type="EMBL" id="JAGPXC010000002">
    <property type="protein sequence ID" value="KAH6658469.1"/>
    <property type="molecule type" value="Genomic_DNA"/>
</dbReference>
<keyword evidence="2" id="KW-0560">Oxidoreductase</keyword>